<dbReference type="InterPro" id="IPR004482">
    <property type="entry name" value="Mg_chelat-rel"/>
</dbReference>
<evidence type="ECO:0000259" key="2">
    <source>
        <dbReference type="SMART" id="SM00382"/>
    </source>
</evidence>
<dbReference type="InterPro" id="IPR045006">
    <property type="entry name" value="CHLI-like"/>
</dbReference>
<dbReference type="InterPro" id="IPR020568">
    <property type="entry name" value="Ribosomal_Su5_D2-typ_SF"/>
</dbReference>
<dbReference type="NCBIfam" id="TIGR00368">
    <property type="entry name" value="YifB family Mg chelatase-like AAA ATPase"/>
    <property type="match status" value="1"/>
</dbReference>
<keyword evidence="4" id="KW-1185">Reference proteome</keyword>
<feature type="domain" description="AAA+ ATPase" evidence="2">
    <location>
        <begin position="210"/>
        <end position="388"/>
    </location>
</feature>
<organism evidence="3 4">
    <name type="scientific">Corynebacterium suedekumii</name>
    <dbReference type="NCBI Taxonomy" id="3049801"/>
    <lineage>
        <taxon>Bacteria</taxon>
        <taxon>Bacillati</taxon>
        <taxon>Actinomycetota</taxon>
        <taxon>Actinomycetes</taxon>
        <taxon>Mycobacteriales</taxon>
        <taxon>Corynebacteriaceae</taxon>
        <taxon>Corynebacterium</taxon>
    </lineage>
</organism>
<dbReference type="InterPro" id="IPR000523">
    <property type="entry name" value="Mg_chelatse_chII-like_cat_dom"/>
</dbReference>
<dbReference type="SMART" id="SM00382">
    <property type="entry name" value="AAA"/>
    <property type="match status" value="1"/>
</dbReference>
<dbReference type="EMBL" id="CP126970">
    <property type="protein sequence ID" value="WIM70006.1"/>
    <property type="molecule type" value="Genomic_DNA"/>
</dbReference>
<dbReference type="RefSeq" id="WP_284874599.1">
    <property type="nucleotide sequence ID" value="NZ_CP126970.1"/>
</dbReference>
<comment type="similarity">
    <text evidence="1">Belongs to the Mg-chelatase subunits D/I family. ComM subfamily.</text>
</comment>
<dbReference type="Proteomes" id="UP001238805">
    <property type="component" value="Chromosome"/>
</dbReference>
<dbReference type="InterPro" id="IPR014721">
    <property type="entry name" value="Ribsml_uS5_D2-typ_fold_subgr"/>
</dbReference>
<dbReference type="InterPro" id="IPR027417">
    <property type="entry name" value="P-loop_NTPase"/>
</dbReference>
<dbReference type="SUPFAM" id="SSF54211">
    <property type="entry name" value="Ribosomal protein S5 domain 2-like"/>
    <property type="match status" value="1"/>
</dbReference>
<accession>A0ABY8VK40</accession>
<dbReference type="Pfam" id="PF01078">
    <property type="entry name" value="Mg_chelatase"/>
    <property type="match status" value="1"/>
</dbReference>
<protein>
    <submittedName>
        <fullName evidence="3">YifB family Mg chelatase-like AAA ATPase</fullName>
    </submittedName>
</protein>
<dbReference type="Gene3D" id="3.40.50.300">
    <property type="entry name" value="P-loop containing nucleotide triphosphate hydrolases"/>
    <property type="match status" value="1"/>
</dbReference>
<dbReference type="InterPro" id="IPR025158">
    <property type="entry name" value="Mg_chelat-rel_C"/>
</dbReference>
<dbReference type="SUPFAM" id="SSF52540">
    <property type="entry name" value="P-loop containing nucleoside triphosphate hydrolases"/>
    <property type="match status" value="1"/>
</dbReference>
<dbReference type="Pfam" id="PF13541">
    <property type="entry name" value="ChlI"/>
    <property type="match status" value="1"/>
</dbReference>
<dbReference type="Gene3D" id="3.30.230.10">
    <property type="match status" value="1"/>
</dbReference>
<evidence type="ECO:0000313" key="4">
    <source>
        <dbReference type="Proteomes" id="UP001238805"/>
    </source>
</evidence>
<evidence type="ECO:0000256" key="1">
    <source>
        <dbReference type="ARBA" id="ARBA00006354"/>
    </source>
</evidence>
<reference evidence="3 4" key="1">
    <citation type="submission" date="2023-05" db="EMBL/GenBank/DDBJ databases">
        <title>Corynebacterium suedekumii sp. nov. and Corynebacterium breve sp. nov. isolated from raw cow's milk.</title>
        <authorList>
            <person name="Baer M.K."/>
            <person name="Mehl L."/>
            <person name="Hellmuth R."/>
            <person name="Marke G."/>
            <person name="Lipski A."/>
        </authorList>
    </citation>
    <scope>NUCLEOTIDE SEQUENCE [LARGE SCALE GENOMIC DNA]</scope>
    <source>
        <strain evidence="3 4">LM112</strain>
    </source>
</reference>
<dbReference type="PANTHER" id="PTHR32039:SF7">
    <property type="entry name" value="COMPETENCE PROTEIN COMM"/>
    <property type="match status" value="1"/>
</dbReference>
<name>A0ABY8VK40_9CORY</name>
<evidence type="ECO:0000313" key="3">
    <source>
        <dbReference type="EMBL" id="WIM70006.1"/>
    </source>
</evidence>
<dbReference type="Pfam" id="PF13335">
    <property type="entry name" value="Mg_chelatase_C"/>
    <property type="match status" value="1"/>
</dbReference>
<dbReference type="InterPro" id="IPR003593">
    <property type="entry name" value="AAA+_ATPase"/>
</dbReference>
<dbReference type="PANTHER" id="PTHR32039">
    <property type="entry name" value="MAGNESIUM-CHELATASE SUBUNIT CHLI"/>
    <property type="match status" value="1"/>
</dbReference>
<proteinExistence type="inferred from homology"/>
<gene>
    <name evidence="3" type="ORF">QP029_12570</name>
</gene>
<sequence length="503" mass="52370">MALGRSFTAALEGVTARIVTVEANIGPGLPGIHVVGLGDAAVSESRDRIRTAVANSRLSWPRTKIVVSMSPASLRKAGSHFDLPTALAVLAARVPDIAPVLDSTLIIGELGLDGGVREVPGVLPALLAAREHGFTKALIPPGNAAEATLVDGLAVFVAPTLAGAWDWVLGEGTLPMADGGVSTQERRIPDFADIAGQPQARLAAEVAAAGGHHMFLIGPPGSGKSMIATRLPGILPPLTPDQSLAVTAVHSVSGHPGVVRQAPFVAPHHSVTRPALLGGGSGLPRPGAVSLAHHGVLFLDEASEISAAILDGLRTPLEDGHVRLLRSRREVIFPAQFQLVLAANPCQCAADDPAACRCSSSVRARYLANISGPLRDRLDLIVRLRSTGAVLSTEGAEPSAAIAERVCAARDRAMFRWRRHDRGCDINAHMDPHLLRRHHPADDAGMALLGVLLADGTLTQRGVDRALKVAWTLADLAGVDQPDLGHIAAAVDLRGDEDARAAA</sequence>